<dbReference type="Pfam" id="PF21075">
    <property type="entry name" value="GDH_ACT1"/>
    <property type="match status" value="1"/>
</dbReference>
<dbReference type="InterPro" id="IPR007780">
    <property type="entry name" value="NAD_Glu_DH_bac"/>
</dbReference>
<dbReference type="Pfam" id="PF21079">
    <property type="entry name" value="GDH_HM2"/>
    <property type="match status" value="1"/>
</dbReference>
<dbReference type="PANTHER" id="PTHR43403">
    <property type="entry name" value="NAD-SPECIFIC GLUTAMATE DEHYDROGENASE"/>
    <property type="match status" value="1"/>
</dbReference>
<dbReference type="InterPro" id="IPR024727">
    <property type="entry name" value="NAD_Glu_DH_N_ACT1"/>
</dbReference>
<evidence type="ECO:0000259" key="6">
    <source>
        <dbReference type="Pfam" id="PF21077"/>
    </source>
</evidence>
<dbReference type="Proteomes" id="UP000017640">
    <property type="component" value="Chromosome"/>
</dbReference>
<dbReference type="Pfam" id="PF21077">
    <property type="entry name" value="GDH_ACT3"/>
    <property type="match status" value="1"/>
</dbReference>
<dbReference type="Pfam" id="PF21076">
    <property type="entry name" value="GDH_ACT2"/>
    <property type="match status" value="1"/>
</dbReference>
<feature type="domain" description="NAD-specific glutamate dehydrogenase C-terminal" evidence="3">
    <location>
        <begin position="1263"/>
        <end position="1599"/>
    </location>
</feature>
<dbReference type="PATRIC" id="fig|1335757.3.peg.40"/>
<keyword evidence="8" id="KW-1185">Reference proteome</keyword>
<dbReference type="PANTHER" id="PTHR43403:SF1">
    <property type="entry name" value="NAD-SPECIFIC GLUTAMATE DEHYDROGENASE"/>
    <property type="match status" value="1"/>
</dbReference>
<dbReference type="Pfam" id="PF21073">
    <property type="entry name" value="GDH_HM1"/>
    <property type="match status" value="1"/>
</dbReference>
<dbReference type="RefSeq" id="WP_023364813.1">
    <property type="nucleotide sequence ID" value="NC_022664.1"/>
</dbReference>
<protein>
    <submittedName>
        <fullName evidence="7">Uncharacterized protein</fullName>
    </submittedName>
</protein>
<evidence type="ECO:0000259" key="3">
    <source>
        <dbReference type="Pfam" id="PF21074"/>
    </source>
</evidence>
<dbReference type="SUPFAM" id="SSF53223">
    <property type="entry name" value="Aminoacid dehydrogenase-like, N-terminal domain"/>
    <property type="match status" value="1"/>
</dbReference>
<evidence type="ECO:0000313" key="8">
    <source>
        <dbReference type="Proteomes" id="UP000017640"/>
    </source>
</evidence>
<dbReference type="OrthoDB" id="9758052at2"/>
<feature type="domain" description="NAD-glutamate dehydrogenase ACT2" evidence="5">
    <location>
        <begin position="407"/>
        <end position="496"/>
    </location>
</feature>
<dbReference type="GO" id="GO:0004069">
    <property type="term" value="F:L-aspartate:2-oxoglutarate aminotransferase activity"/>
    <property type="evidence" value="ECO:0007669"/>
    <property type="project" value="InterPro"/>
</dbReference>
<keyword evidence="1" id="KW-0560">Oxidoreductase</keyword>
<name>U5T404_9GAMM</name>
<evidence type="ECO:0000259" key="5">
    <source>
        <dbReference type="Pfam" id="PF21076"/>
    </source>
</evidence>
<reference evidence="7 8" key="1">
    <citation type="journal article" date="2013" name="BMC Genomics">
        <title>Genomes of "Spiribacter", a streamlined, successful halophilic bacterium.</title>
        <authorList>
            <person name="Lopez-Perez M."/>
            <person name="Ghai R."/>
            <person name="Leon M.J."/>
            <person name="Rodriguez-Olmos A."/>
            <person name="Copa-Patino J.L."/>
            <person name="Soliveri J."/>
            <person name="Sanchez-Porro C."/>
            <person name="Ventosa A."/>
            <person name="Rodriguez-Valera F."/>
        </authorList>
    </citation>
    <scope>NUCLEOTIDE SEQUENCE [LARGE SCALE GENOMIC DNA]</scope>
    <source>
        <strain evidence="7 8">UAH-SP71</strain>
    </source>
</reference>
<evidence type="ECO:0000259" key="2">
    <source>
        <dbReference type="Pfam" id="PF05088"/>
    </source>
</evidence>
<sequence length="1610" mass="180032">MNDHAETPRRLQLEALERLADQRWSSADQAMIRTFLDCYYASTATEDLTPRQPATLYGAAISHWRIGDRRRRGEIALRVYNPDPEQDGWESTHSIVQIVADDQPFLVDSLSMAMNEQGLMIHLITHPVLEVMRDADGRATTISDRSASDGDPEAWIHIEVDRQATSEQLQALEAVVRDTLRDVEVAVADWQSMRRQAQQARRSLKRQAPTADDDYPAEVDAFLEWMLDEHFTFLGYRRYDLRRVDGAMQLQAVKDTGLGLLRPARNAQRLSQSFEALPPALREQANDPDPLILTKSSHRSTVHRHGYMDTIGVKRFNAQGEVIGEHRFLGLYTSGAYSRNPRNIPLLRRKVAAVLERAGLRSNSHAGKALVHILETDPRDELFEIDSRTLYETALGILQLQERQRVRLFIRHDRFGRFVSCLVYAPRDRYDTATRQRMQQILMEAFNGAHSEFTVQLSEAVLARIHFIVHFQDSDAQGVDTEALEARLAATTRSWTDDLAQTLLEHCGEARGTELHHRYRNAFSAAYREDTGPGTATQDIERLETLADNNGLVISLYRPLEAPVGSLRLKLYHAGQPISLSDVLPVLENMGVRVIDERPYGIRPDHAGQCWIHDFGLSHDPDLTLDTGRLRDAFQSGFAAIWRRQTDDDGFNRLILLAGLTWRDIIILRAYAQYLRQAGMAYSQPYMECTLADHPAIASGLIELFRARFDPDGADTDRANRIADDLSQRLDAVDSLDEDRILRRLLAAMRATLRTNFFQRDADNQAPESIAIKLQPERIPGVPKPVPAFEIFVSSPRVEGVHLRGGKVARGGLRWSERREDYRTEILGLMKAQMVKNALIVPVGAKGGFVCKRLPRDRPGQQAEVLACYRLFIRGLLDVTDNIVDDAIQPPHRVVRHDDDDPYLVVAADKGTASFSDDANAIAEEYGFWLHDGFASGGSTGYDHKAMGITARGAWVAVQRHFRERGRDIQRQPFTVVGVGDMSGDVFGNGMLQSRTTRLLAAFDHRHVFIDPDPDPERSYEERQRLFNLGPSSWADYDESVISAGGGVWSRSAKSIRLPAAAREALGLERERLTPTELIAAILRAPVDLLWNGGIGTYIKAKSESHAEVGDKANDALRVDAEDLRCQVVGEGGNLGVTPLGRVAFALAGGQINNDAIDNSGGVDCSDHEVNIKILMNGVVDDGDLTVKQRNRLLGDMTDAVAEHVLANNYRQTQGISLMLDRAAERLPEQGRCMRRLEREGRLDRVVEQLPDDETLAEREQQGLGLTRPELAILLSYTKIRAFEELLESPLVRGEENLHELVGYFPAPLRERFAGRIDQHPLRREIIATHLANHVLNRMGATFLLRMTEATGADVTEAVRAYLAARDVYGLRGLWHEVDQLDNRVPVPHQQSLLHTICALQEQATRWLLRHQSGCNGDTVTTQAMKTAIGTLDDALPTLLTDAAAARLAAEREHHVEAGVPESLAERLSRLPMLYPGLDISAAATLAGADLADAAGIHFQAGDYLALNELQAAIERFRPGDDWQARYRIGLMESLHEEHRRVTEAILRHTATEAAQTRVETWLAEQSNRVDDLRQIIDQVTTSTTPDAAMFGVALQALRQVAANAQGPMQ</sequence>
<dbReference type="InterPro" id="IPR046346">
    <property type="entry name" value="Aminoacid_DH-like_N_sf"/>
</dbReference>
<dbReference type="GO" id="GO:0006538">
    <property type="term" value="P:L-glutamate catabolic process"/>
    <property type="evidence" value="ECO:0007669"/>
    <property type="project" value="InterPro"/>
</dbReference>
<dbReference type="Pfam" id="PF05088">
    <property type="entry name" value="Bac_GDH_CD"/>
    <property type="match status" value="1"/>
</dbReference>
<accession>U5T404</accession>
<feature type="domain" description="NAD-glutamate dehydrogenase catalytic" evidence="2">
    <location>
        <begin position="726"/>
        <end position="1218"/>
    </location>
</feature>
<dbReference type="PIRSF" id="PIRSF036761">
    <property type="entry name" value="GDH_Mll4104"/>
    <property type="match status" value="1"/>
</dbReference>
<dbReference type="Pfam" id="PF21078">
    <property type="entry name" value="GDH_HM3"/>
    <property type="match status" value="1"/>
</dbReference>
<dbReference type="STRING" id="1335757.SPICUR_00195"/>
<evidence type="ECO:0000259" key="4">
    <source>
        <dbReference type="Pfam" id="PF21075"/>
    </source>
</evidence>
<organism evidence="7 8">
    <name type="scientific">Spiribacter curvatus</name>
    <dbReference type="NCBI Taxonomy" id="1335757"/>
    <lineage>
        <taxon>Bacteria</taxon>
        <taxon>Pseudomonadati</taxon>
        <taxon>Pseudomonadota</taxon>
        <taxon>Gammaproteobacteria</taxon>
        <taxon>Chromatiales</taxon>
        <taxon>Ectothiorhodospiraceae</taxon>
        <taxon>Spiribacter</taxon>
    </lineage>
</organism>
<dbReference type="EMBL" id="CP005990">
    <property type="protein sequence ID" value="AGY91068.1"/>
    <property type="molecule type" value="Genomic_DNA"/>
</dbReference>
<dbReference type="InterPro" id="IPR049064">
    <property type="entry name" value="NAD_Glu_DH_ACT3"/>
</dbReference>
<dbReference type="GO" id="GO:0004352">
    <property type="term" value="F:glutamate dehydrogenase (NAD+) activity"/>
    <property type="evidence" value="ECO:0007669"/>
    <property type="project" value="InterPro"/>
</dbReference>
<evidence type="ECO:0000313" key="7">
    <source>
        <dbReference type="EMBL" id="AGY91068.1"/>
    </source>
</evidence>
<dbReference type="KEGG" id="spiu:SPICUR_00195"/>
<feature type="domain" description="NAD-glutamate dehydrogenase N-terminal ACT1" evidence="4">
    <location>
        <begin position="35"/>
        <end position="174"/>
    </location>
</feature>
<dbReference type="InterPro" id="IPR049059">
    <property type="entry name" value="NAD_Glu_DH_HM1"/>
</dbReference>
<dbReference type="InterPro" id="IPR036291">
    <property type="entry name" value="NAD(P)-bd_dom_sf"/>
</dbReference>
<gene>
    <name evidence="7" type="ORF">SPICUR_00195</name>
</gene>
<dbReference type="SUPFAM" id="SSF51735">
    <property type="entry name" value="NAD(P)-binding Rossmann-fold domains"/>
    <property type="match status" value="1"/>
</dbReference>
<evidence type="ECO:0000256" key="1">
    <source>
        <dbReference type="ARBA" id="ARBA00023002"/>
    </source>
</evidence>
<dbReference type="InterPro" id="IPR049058">
    <property type="entry name" value="NAD_Glu_DH_HM2"/>
</dbReference>
<proteinExistence type="predicted"/>
<dbReference type="InterPro" id="IPR048381">
    <property type="entry name" value="GDH_C"/>
</dbReference>
<dbReference type="Gene3D" id="3.40.50.720">
    <property type="entry name" value="NAD(P)-binding Rossmann-like Domain"/>
    <property type="match status" value="1"/>
</dbReference>
<dbReference type="HOGENOM" id="CLU_003404_1_1_6"/>
<dbReference type="eggNOG" id="COG2902">
    <property type="taxonomic scope" value="Bacteria"/>
</dbReference>
<dbReference type="InterPro" id="IPR049056">
    <property type="entry name" value="NAD_Glu_DH_HM3"/>
</dbReference>
<feature type="domain" description="NAD-glutamate dehydrogenase ACT3" evidence="6">
    <location>
        <begin position="552"/>
        <end position="626"/>
    </location>
</feature>
<dbReference type="Pfam" id="PF21074">
    <property type="entry name" value="GDH_C"/>
    <property type="match status" value="1"/>
</dbReference>
<dbReference type="InterPro" id="IPR028971">
    <property type="entry name" value="NAD-GDH_cat"/>
</dbReference>
<dbReference type="InterPro" id="IPR049062">
    <property type="entry name" value="NAD_Glu_DH_ACT2"/>
</dbReference>